<name>A0A6M2BTQ8_9GAMM</name>
<dbReference type="InterPro" id="IPR036926">
    <property type="entry name" value="Thymidate_synth/dCMP_Mease_sf"/>
</dbReference>
<dbReference type="AlphaFoldDB" id="A0A6M2BTQ8"/>
<evidence type="ECO:0000313" key="1">
    <source>
        <dbReference type="EMBL" id="NGY05615.1"/>
    </source>
</evidence>
<gene>
    <name evidence="1" type="ORF">G7Y85_12650</name>
</gene>
<comment type="caution">
    <text evidence="1">The sequence shown here is derived from an EMBL/GenBank/DDBJ whole genome shotgun (WGS) entry which is preliminary data.</text>
</comment>
<proteinExistence type="predicted"/>
<evidence type="ECO:0000313" key="2">
    <source>
        <dbReference type="Proteomes" id="UP000472676"/>
    </source>
</evidence>
<organism evidence="1 2">
    <name type="scientific">Solimonas terrae</name>
    <dbReference type="NCBI Taxonomy" id="1396819"/>
    <lineage>
        <taxon>Bacteria</taxon>
        <taxon>Pseudomonadati</taxon>
        <taxon>Pseudomonadota</taxon>
        <taxon>Gammaproteobacteria</taxon>
        <taxon>Nevskiales</taxon>
        <taxon>Nevskiaceae</taxon>
        <taxon>Solimonas</taxon>
    </lineage>
</organism>
<dbReference type="Gene3D" id="3.30.572.10">
    <property type="entry name" value="Thymidylate synthase/dCMP hydroxymethylase domain"/>
    <property type="match status" value="1"/>
</dbReference>
<dbReference type="SUPFAM" id="SSF55831">
    <property type="entry name" value="Thymidylate synthase/dCMP hydroxymethylase"/>
    <property type="match status" value="1"/>
</dbReference>
<accession>A0A6M2BTQ8</accession>
<keyword evidence="2" id="KW-1185">Reference proteome</keyword>
<protein>
    <recommendedName>
        <fullName evidence="3">Thymidylate synthase</fullName>
    </recommendedName>
</protein>
<dbReference type="Proteomes" id="UP000472676">
    <property type="component" value="Unassembled WGS sequence"/>
</dbReference>
<evidence type="ECO:0008006" key="3">
    <source>
        <dbReference type="Google" id="ProtNLM"/>
    </source>
</evidence>
<reference evidence="1 2" key="1">
    <citation type="journal article" date="2014" name="Int. J. Syst. Evol. Microbiol.">
        <title>Solimonas terrae sp. nov., isolated from soil.</title>
        <authorList>
            <person name="Kim S.J."/>
            <person name="Moon J.Y."/>
            <person name="Weon H.Y."/>
            <person name="Ahn J.H."/>
            <person name="Chen W.M."/>
            <person name="Kwon S.W."/>
        </authorList>
    </citation>
    <scope>NUCLEOTIDE SEQUENCE [LARGE SCALE GENOMIC DNA]</scope>
    <source>
        <strain evidence="1 2">KIS83-12</strain>
    </source>
</reference>
<sequence length="260" mass="29468">MSELYKVESVAEAWLTGVRHLLNSPGHTDYNVILEISAPMKVNDGEAMVFKSVDAMLKTSGNQTLETVANTIFPHGLYRRHGTPAFYDIYKKEVYPAIRQLRENRWGTYAHRLMHREAPKGNIVNPVDVIIHRIKTETRGVQKMRSRFELNMVDPFIDLNLSDPGLPGDTYRMGGPCLSHLSFKMREDGQLALTAFYRSHYYVERLLGNLMGLSHLMSFVAKEANVALGPLTVISSYALLDTGKERGIAELRKLVNQFQL</sequence>
<dbReference type="RefSeq" id="WP_166257473.1">
    <property type="nucleotide sequence ID" value="NZ_JAAMOW010000006.1"/>
</dbReference>
<dbReference type="EMBL" id="JAAMOW010000006">
    <property type="protein sequence ID" value="NGY05615.1"/>
    <property type="molecule type" value="Genomic_DNA"/>
</dbReference>